<gene>
    <name evidence="6" type="ORF">E2626_03645</name>
</gene>
<keyword evidence="7" id="KW-1185">Reference proteome</keyword>
<protein>
    <submittedName>
        <fullName evidence="6">SCO family protein</fullName>
    </submittedName>
</protein>
<dbReference type="Pfam" id="PF02630">
    <property type="entry name" value="SCO1-SenC"/>
    <property type="match status" value="1"/>
</dbReference>
<evidence type="ECO:0000256" key="1">
    <source>
        <dbReference type="ARBA" id="ARBA00010996"/>
    </source>
</evidence>
<dbReference type="EMBL" id="SORX01000002">
    <property type="protein sequence ID" value="TFE02912.1"/>
    <property type="molecule type" value="Genomic_DNA"/>
</dbReference>
<dbReference type="PROSITE" id="PS51257">
    <property type="entry name" value="PROKAR_LIPOPROTEIN"/>
    <property type="match status" value="1"/>
</dbReference>
<organism evidence="6 7">
    <name type="scientific">Jeotgalibacillus salarius</name>
    <dbReference type="NCBI Taxonomy" id="546023"/>
    <lineage>
        <taxon>Bacteria</taxon>
        <taxon>Bacillati</taxon>
        <taxon>Bacillota</taxon>
        <taxon>Bacilli</taxon>
        <taxon>Bacillales</taxon>
        <taxon>Caryophanaceae</taxon>
        <taxon>Jeotgalibacillus</taxon>
    </lineage>
</organism>
<accession>A0A4Y8LJT7</accession>
<dbReference type="OrthoDB" id="9811998at2"/>
<dbReference type="GO" id="GO:0046872">
    <property type="term" value="F:metal ion binding"/>
    <property type="evidence" value="ECO:0007669"/>
    <property type="project" value="UniProtKB-KW"/>
</dbReference>
<dbReference type="AlphaFoldDB" id="A0A4Y8LJT7"/>
<reference evidence="6 7" key="1">
    <citation type="submission" date="2019-03" db="EMBL/GenBank/DDBJ databases">
        <authorList>
            <person name="Yang Y."/>
        </authorList>
    </citation>
    <scope>NUCLEOTIDE SEQUENCE [LARGE SCALE GENOMIC DNA]</scope>
    <source>
        <strain evidence="6 7">ASL-1</strain>
    </source>
</reference>
<evidence type="ECO:0000256" key="4">
    <source>
        <dbReference type="PIRSR" id="PIRSR603782-2"/>
    </source>
</evidence>
<dbReference type="PANTHER" id="PTHR12151">
    <property type="entry name" value="ELECTRON TRANSPORT PROTIN SCO1/SENC FAMILY MEMBER"/>
    <property type="match status" value="1"/>
</dbReference>
<feature type="domain" description="Thioredoxin" evidence="5">
    <location>
        <begin position="25"/>
        <end position="191"/>
    </location>
</feature>
<evidence type="ECO:0000313" key="7">
    <source>
        <dbReference type="Proteomes" id="UP000297776"/>
    </source>
</evidence>
<feature type="binding site" evidence="3">
    <location>
        <position position="67"/>
    </location>
    <ligand>
        <name>Cu cation</name>
        <dbReference type="ChEBI" id="CHEBI:23378"/>
    </ligand>
</feature>
<keyword evidence="4" id="KW-1015">Disulfide bond</keyword>
<dbReference type="PROSITE" id="PS51352">
    <property type="entry name" value="THIOREDOXIN_2"/>
    <property type="match status" value="1"/>
</dbReference>
<comment type="caution">
    <text evidence="6">The sequence shown here is derived from an EMBL/GenBank/DDBJ whole genome shotgun (WGS) entry which is preliminary data.</text>
</comment>
<comment type="similarity">
    <text evidence="1">Belongs to the SCO1/2 family.</text>
</comment>
<proteinExistence type="inferred from homology"/>
<dbReference type="InterPro" id="IPR003782">
    <property type="entry name" value="SCO1/SenC"/>
</dbReference>
<evidence type="ECO:0000256" key="3">
    <source>
        <dbReference type="PIRSR" id="PIRSR603782-1"/>
    </source>
</evidence>
<dbReference type="RefSeq" id="WP_134379778.1">
    <property type="nucleotide sequence ID" value="NZ_SORX01000002.1"/>
</dbReference>
<sequence>MKKRILAAGMTATMVMSACSGEFEGNMERELEGFDFTNHNGDQVTNQDLEGTPVVANFIFTNCDTVCPPMTYNMTELQQAIEDEGIESYRMISFSVDPERDTEEALQEFMGRYDLNEEKWDFLTGYNFDEVSTLALESFQGLVVDDPGSDQMSHPTSIYLISPDGTVVKSYDGYESVPEDEIIADLKALGES</sequence>
<feature type="binding site" evidence="3">
    <location>
        <position position="154"/>
    </location>
    <ligand>
        <name>Cu cation</name>
        <dbReference type="ChEBI" id="CHEBI:23378"/>
    </ligand>
</feature>
<dbReference type="Proteomes" id="UP000297776">
    <property type="component" value="Unassembled WGS sequence"/>
</dbReference>
<dbReference type="SUPFAM" id="SSF52833">
    <property type="entry name" value="Thioredoxin-like"/>
    <property type="match status" value="1"/>
</dbReference>
<name>A0A4Y8LJT7_9BACL</name>
<feature type="disulfide bond" description="Redox-active" evidence="4">
    <location>
        <begin position="63"/>
        <end position="67"/>
    </location>
</feature>
<dbReference type="Gene3D" id="3.40.30.10">
    <property type="entry name" value="Glutaredoxin"/>
    <property type="match status" value="1"/>
</dbReference>
<feature type="binding site" evidence="3">
    <location>
        <position position="63"/>
    </location>
    <ligand>
        <name>Cu cation</name>
        <dbReference type="ChEBI" id="CHEBI:23378"/>
    </ligand>
</feature>
<keyword evidence="2 3" id="KW-0186">Copper</keyword>
<dbReference type="PANTHER" id="PTHR12151:SF25">
    <property type="entry name" value="LINALOOL DEHYDRATASE_ISOMERASE DOMAIN-CONTAINING PROTEIN"/>
    <property type="match status" value="1"/>
</dbReference>
<dbReference type="CDD" id="cd02968">
    <property type="entry name" value="SCO"/>
    <property type="match status" value="1"/>
</dbReference>
<evidence type="ECO:0000259" key="5">
    <source>
        <dbReference type="PROSITE" id="PS51352"/>
    </source>
</evidence>
<evidence type="ECO:0000313" key="6">
    <source>
        <dbReference type="EMBL" id="TFE02912.1"/>
    </source>
</evidence>
<dbReference type="InterPro" id="IPR036249">
    <property type="entry name" value="Thioredoxin-like_sf"/>
</dbReference>
<evidence type="ECO:0000256" key="2">
    <source>
        <dbReference type="ARBA" id="ARBA00023008"/>
    </source>
</evidence>
<dbReference type="InterPro" id="IPR013766">
    <property type="entry name" value="Thioredoxin_domain"/>
</dbReference>
<keyword evidence="3" id="KW-0479">Metal-binding</keyword>